<dbReference type="GO" id="GO:0005737">
    <property type="term" value="C:cytoplasm"/>
    <property type="evidence" value="ECO:0007669"/>
    <property type="project" value="UniProtKB-SubCell"/>
</dbReference>
<keyword evidence="4" id="KW-0433">Leucine-rich repeat</keyword>
<keyword evidence="3" id="KW-0963">Cytoplasm</keyword>
<comment type="subcellular location">
    <subcellularLocation>
        <location evidence="1">Cytoplasm</location>
    </subcellularLocation>
</comment>
<keyword evidence="7" id="KW-1185">Reference proteome</keyword>
<sequence>MYSSPPYQSQNEVKGKISQSWAKKNSTPLDFSFKDIPALEDILDEELQKQHQTKFNEIQKAIKLSNNRLSSLENLYNVLSSLLDVPEDITWMDLSFNQLTTIDEVLLKFPNLSSLNLHANSIRSITEIDKLTALKNLKHLTLHGNPIEMQKKFGTAKKNLNSNSHSSQNQQNSQKLNLKSTTNITTMKMGLTADNPLYYRYYVISKLPNLIQLDFCAITKQDRLTALDQSDKLLKKKFSKMTGGEGKDLERES</sequence>
<evidence type="ECO:0000256" key="5">
    <source>
        <dbReference type="ARBA" id="ARBA00022737"/>
    </source>
</evidence>
<proteinExistence type="predicted"/>
<evidence type="ECO:0000256" key="2">
    <source>
        <dbReference type="ARBA" id="ARBA00014223"/>
    </source>
</evidence>
<accession>A0AAD5U679</accession>
<dbReference type="InterPro" id="IPR001611">
    <property type="entry name" value="Leu-rich_rpt"/>
</dbReference>
<dbReference type="PANTHER" id="PTHR46545">
    <property type="entry name" value="LEUCINE-RICH REPEAT-CONTAINING PROTEIN 51"/>
    <property type="match status" value="1"/>
</dbReference>
<dbReference type="Proteomes" id="UP001211065">
    <property type="component" value="Unassembled WGS sequence"/>
</dbReference>
<keyword evidence="5" id="KW-0677">Repeat</keyword>
<dbReference type="PROSITE" id="PS51450">
    <property type="entry name" value="LRR"/>
    <property type="match status" value="1"/>
</dbReference>
<evidence type="ECO:0000313" key="7">
    <source>
        <dbReference type="Proteomes" id="UP001211065"/>
    </source>
</evidence>
<evidence type="ECO:0000256" key="3">
    <source>
        <dbReference type="ARBA" id="ARBA00022490"/>
    </source>
</evidence>
<dbReference type="AlphaFoldDB" id="A0AAD5U679"/>
<dbReference type="Pfam" id="PF13855">
    <property type="entry name" value="LRR_8"/>
    <property type="match status" value="1"/>
</dbReference>
<name>A0AAD5U679_9FUNG</name>
<organism evidence="6 7">
    <name type="scientific">Clydaea vesicula</name>
    <dbReference type="NCBI Taxonomy" id="447962"/>
    <lineage>
        <taxon>Eukaryota</taxon>
        <taxon>Fungi</taxon>
        <taxon>Fungi incertae sedis</taxon>
        <taxon>Chytridiomycota</taxon>
        <taxon>Chytridiomycota incertae sedis</taxon>
        <taxon>Chytridiomycetes</taxon>
        <taxon>Lobulomycetales</taxon>
        <taxon>Lobulomycetaceae</taxon>
        <taxon>Clydaea</taxon>
    </lineage>
</organism>
<reference evidence="6" key="1">
    <citation type="submission" date="2020-05" db="EMBL/GenBank/DDBJ databases">
        <title>Phylogenomic resolution of chytrid fungi.</title>
        <authorList>
            <person name="Stajich J.E."/>
            <person name="Amses K."/>
            <person name="Simmons R."/>
            <person name="Seto K."/>
            <person name="Myers J."/>
            <person name="Bonds A."/>
            <person name="Quandt C.A."/>
            <person name="Barry K."/>
            <person name="Liu P."/>
            <person name="Grigoriev I."/>
            <person name="Longcore J.E."/>
            <person name="James T.Y."/>
        </authorList>
    </citation>
    <scope>NUCLEOTIDE SEQUENCE</scope>
    <source>
        <strain evidence="6">JEL0476</strain>
    </source>
</reference>
<dbReference type="PANTHER" id="PTHR46545:SF1">
    <property type="entry name" value="LEUCINE-RICH REPEAT-CONTAINING PROTEIN 51"/>
    <property type="match status" value="1"/>
</dbReference>
<protein>
    <recommendedName>
        <fullName evidence="2">Leucine-rich repeat-containing protein 51</fullName>
    </recommendedName>
</protein>
<evidence type="ECO:0000256" key="4">
    <source>
        <dbReference type="ARBA" id="ARBA00022614"/>
    </source>
</evidence>
<dbReference type="Gene3D" id="3.80.10.10">
    <property type="entry name" value="Ribonuclease Inhibitor"/>
    <property type="match status" value="1"/>
</dbReference>
<dbReference type="InterPro" id="IPR032675">
    <property type="entry name" value="LRR_dom_sf"/>
</dbReference>
<comment type="caution">
    <text evidence="6">The sequence shown here is derived from an EMBL/GenBank/DDBJ whole genome shotgun (WGS) entry which is preliminary data.</text>
</comment>
<dbReference type="EMBL" id="JADGJW010000056">
    <property type="protein sequence ID" value="KAJ3225641.1"/>
    <property type="molecule type" value="Genomic_DNA"/>
</dbReference>
<evidence type="ECO:0000256" key="1">
    <source>
        <dbReference type="ARBA" id="ARBA00004496"/>
    </source>
</evidence>
<gene>
    <name evidence="6" type="primary">LRRC51</name>
    <name evidence="6" type="ORF">HK099_006474</name>
</gene>
<dbReference type="SUPFAM" id="SSF52058">
    <property type="entry name" value="L domain-like"/>
    <property type="match status" value="1"/>
</dbReference>
<evidence type="ECO:0000313" key="6">
    <source>
        <dbReference type="EMBL" id="KAJ3225641.1"/>
    </source>
</evidence>